<keyword evidence="1" id="KW-0175">Coiled coil</keyword>
<sequence>MKKLFSLIVVVFLTNGLFAQTILSGSELFGKDRKQGFYMTLGIEKKYIEKDWPMFIGKYGSISQNREVYNIASASIPDLTSEPVNLMTKIISDKKTVTRIFASFDIGGTPVSNSSSNYYEVEKLLKEFYAFAMQNEDVRLAERDAGESEKNLSRVEKTGKQIARNIERNKREKETLLRKIEENKKELEQLLKDEIDNKQDLENAKIALDEKQKSLSTVKTRKQ</sequence>
<name>A0ABW5J9J7_9BACT</name>
<reference evidence="3" key="1">
    <citation type="journal article" date="2019" name="Int. J. Syst. Evol. Microbiol.">
        <title>The Global Catalogue of Microorganisms (GCM) 10K type strain sequencing project: providing services to taxonomists for standard genome sequencing and annotation.</title>
        <authorList>
            <consortium name="The Broad Institute Genomics Platform"/>
            <consortium name="The Broad Institute Genome Sequencing Center for Infectious Disease"/>
            <person name="Wu L."/>
            <person name="Ma J."/>
        </authorList>
    </citation>
    <scope>NUCLEOTIDE SEQUENCE [LARGE SCALE GENOMIC DNA]</scope>
    <source>
        <strain evidence="3">KCTC 52344</strain>
    </source>
</reference>
<feature type="coiled-coil region" evidence="1">
    <location>
        <begin position="138"/>
        <end position="221"/>
    </location>
</feature>
<proteinExistence type="predicted"/>
<organism evidence="2 3">
    <name type="scientific">Emticicia soli</name>
    <dbReference type="NCBI Taxonomy" id="2027878"/>
    <lineage>
        <taxon>Bacteria</taxon>
        <taxon>Pseudomonadati</taxon>
        <taxon>Bacteroidota</taxon>
        <taxon>Cytophagia</taxon>
        <taxon>Cytophagales</taxon>
        <taxon>Leadbetterellaceae</taxon>
        <taxon>Emticicia</taxon>
    </lineage>
</organism>
<accession>A0ABW5J9J7</accession>
<dbReference type="Proteomes" id="UP001597510">
    <property type="component" value="Unassembled WGS sequence"/>
</dbReference>
<gene>
    <name evidence="2" type="ORF">ACFSR2_17570</name>
</gene>
<comment type="caution">
    <text evidence="2">The sequence shown here is derived from an EMBL/GenBank/DDBJ whole genome shotgun (WGS) entry which is preliminary data.</text>
</comment>
<dbReference type="EMBL" id="JBHULC010000021">
    <property type="protein sequence ID" value="MFD2522712.1"/>
    <property type="molecule type" value="Genomic_DNA"/>
</dbReference>
<evidence type="ECO:0000256" key="1">
    <source>
        <dbReference type="SAM" id="Coils"/>
    </source>
</evidence>
<evidence type="ECO:0000313" key="2">
    <source>
        <dbReference type="EMBL" id="MFD2522712.1"/>
    </source>
</evidence>
<evidence type="ECO:0000313" key="3">
    <source>
        <dbReference type="Proteomes" id="UP001597510"/>
    </source>
</evidence>
<keyword evidence="3" id="KW-1185">Reference proteome</keyword>
<protein>
    <submittedName>
        <fullName evidence="2">Uncharacterized protein</fullName>
    </submittedName>
</protein>
<dbReference type="RefSeq" id="WP_340237776.1">
    <property type="nucleotide sequence ID" value="NZ_JBBEWC010000008.1"/>
</dbReference>